<dbReference type="EMBL" id="JAAIJR010000100">
    <property type="protein sequence ID" value="NEX22430.1"/>
    <property type="molecule type" value="Genomic_DNA"/>
</dbReference>
<keyword evidence="3" id="KW-1185">Reference proteome</keyword>
<keyword evidence="2" id="KW-0378">Hydrolase</keyword>
<dbReference type="InterPro" id="IPR011335">
    <property type="entry name" value="Restrct_endonuc-II-like"/>
</dbReference>
<dbReference type="RefSeq" id="WP_164655523.1">
    <property type="nucleotide sequence ID" value="NZ_JAAIJR010000100.1"/>
</dbReference>
<dbReference type="Pfam" id="PF05685">
    <property type="entry name" value="Uma2"/>
    <property type="match status" value="1"/>
</dbReference>
<dbReference type="InterPro" id="IPR012296">
    <property type="entry name" value="Nuclease_put_TT1808"/>
</dbReference>
<accession>A0A6P1DY73</accession>
<organism evidence="2 3">
    <name type="scientific">Thiorhodococcus mannitoliphagus</name>
    <dbReference type="NCBI Taxonomy" id="329406"/>
    <lineage>
        <taxon>Bacteria</taxon>
        <taxon>Pseudomonadati</taxon>
        <taxon>Pseudomonadota</taxon>
        <taxon>Gammaproteobacteria</taxon>
        <taxon>Chromatiales</taxon>
        <taxon>Chromatiaceae</taxon>
        <taxon>Thiorhodococcus</taxon>
    </lineage>
</organism>
<dbReference type="GO" id="GO:0004519">
    <property type="term" value="F:endonuclease activity"/>
    <property type="evidence" value="ECO:0007669"/>
    <property type="project" value="UniProtKB-KW"/>
</dbReference>
<dbReference type="Proteomes" id="UP000471640">
    <property type="component" value="Unassembled WGS sequence"/>
</dbReference>
<dbReference type="PANTHER" id="PTHR36558:SF1">
    <property type="entry name" value="RESTRICTION ENDONUCLEASE DOMAIN-CONTAINING PROTEIN-RELATED"/>
    <property type="match status" value="1"/>
</dbReference>
<sequence>MGAQAQSGSTPRDYLAWERRQETRHEYIRGEIFEMTGASREHNLICGNLFAMFHGQLRGRPCEVYVNDMRVKVTETGIYVYPDIVALCEPPRFEDNKVDTLLNPGLIVEVLSQSTESDDRGAKFAHYRNLPSLAHYLLVSQTECRVEHFTRQSGNRWLLTEYQAPDDSIPLTDMDCSLRLADIYERLSLSAQPTPGEVAEGTTDQPR</sequence>
<comment type="caution">
    <text evidence="2">The sequence shown here is derived from an EMBL/GenBank/DDBJ whole genome shotgun (WGS) entry which is preliminary data.</text>
</comment>
<reference evidence="3" key="1">
    <citation type="journal article" date="2020" name="Microbiol. Resour. Announc.">
        <title>Draft Genome Sequences of Thiorhodococcus mannitoliphagus and Thiorhodococcus minor, Purple Sulfur Photosynthetic Bacteria in the Gammaproteobacterial Family Chromatiaceae.</title>
        <authorList>
            <person name="Aviles F.A."/>
            <person name="Meyer T.E."/>
            <person name="Kyndt J.A."/>
        </authorList>
    </citation>
    <scope>NUCLEOTIDE SEQUENCE [LARGE SCALE GENOMIC DNA]</scope>
    <source>
        <strain evidence="3">DSM 18266</strain>
    </source>
</reference>
<gene>
    <name evidence="2" type="ORF">G3480_19320</name>
</gene>
<name>A0A6P1DY73_9GAMM</name>
<dbReference type="AlphaFoldDB" id="A0A6P1DY73"/>
<evidence type="ECO:0000259" key="1">
    <source>
        <dbReference type="Pfam" id="PF05685"/>
    </source>
</evidence>
<keyword evidence="2" id="KW-0255">Endonuclease</keyword>
<dbReference type="InterPro" id="IPR008538">
    <property type="entry name" value="Uma2"/>
</dbReference>
<dbReference type="CDD" id="cd06260">
    <property type="entry name" value="DUF820-like"/>
    <property type="match status" value="1"/>
</dbReference>
<protein>
    <submittedName>
        <fullName evidence="2">Uma2 family endonuclease</fullName>
    </submittedName>
</protein>
<dbReference type="PANTHER" id="PTHR36558">
    <property type="entry name" value="GLR1098 PROTEIN"/>
    <property type="match status" value="1"/>
</dbReference>
<reference evidence="2 3" key="2">
    <citation type="submission" date="2020-02" db="EMBL/GenBank/DDBJ databases">
        <title>Genome sequences of Thiorhodococcus mannitoliphagus and Thiorhodococcus minor, purple sulfur photosynthetic bacteria in the gammaproteobacterial family, Chromatiaceae.</title>
        <authorList>
            <person name="Aviles F.A."/>
            <person name="Meyer T.E."/>
            <person name="Kyndt J.A."/>
        </authorList>
    </citation>
    <scope>NUCLEOTIDE SEQUENCE [LARGE SCALE GENOMIC DNA]</scope>
    <source>
        <strain evidence="2 3">DSM 18266</strain>
    </source>
</reference>
<dbReference type="Gene3D" id="3.90.1570.10">
    <property type="entry name" value="tt1808, chain A"/>
    <property type="match status" value="1"/>
</dbReference>
<dbReference type="SUPFAM" id="SSF52980">
    <property type="entry name" value="Restriction endonuclease-like"/>
    <property type="match status" value="1"/>
</dbReference>
<keyword evidence="2" id="KW-0540">Nuclease</keyword>
<proteinExistence type="predicted"/>
<feature type="domain" description="Putative restriction endonuclease" evidence="1">
    <location>
        <begin position="12"/>
        <end position="172"/>
    </location>
</feature>
<evidence type="ECO:0000313" key="3">
    <source>
        <dbReference type="Proteomes" id="UP000471640"/>
    </source>
</evidence>
<evidence type="ECO:0000313" key="2">
    <source>
        <dbReference type="EMBL" id="NEX22430.1"/>
    </source>
</evidence>